<keyword evidence="2" id="KW-1185">Reference proteome</keyword>
<dbReference type="OrthoDB" id="2407826at2759"/>
<evidence type="ECO:0000313" key="1">
    <source>
        <dbReference type="EMBL" id="KAG0318140.1"/>
    </source>
</evidence>
<comment type="caution">
    <text evidence="1">The sequence shown here is derived from an EMBL/GenBank/DDBJ whole genome shotgun (WGS) entry which is preliminary data.</text>
</comment>
<proteinExistence type="predicted"/>
<reference evidence="1" key="1">
    <citation type="journal article" date="2020" name="Fungal Divers.">
        <title>Resolving the Mortierellaceae phylogeny through synthesis of multi-gene phylogenetics and phylogenomics.</title>
        <authorList>
            <person name="Vandepol N."/>
            <person name="Liber J."/>
            <person name="Desiro A."/>
            <person name="Na H."/>
            <person name="Kennedy M."/>
            <person name="Barry K."/>
            <person name="Grigoriev I.V."/>
            <person name="Miller A.N."/>
            <person name="O'Donnell K."/>
            <person name="Stajich J.E."/>
            <person name="Bonito G."/>
        </authorList>
    </citation>
    <scope>NUCLEOTIDE SEQUENCE</scope>
    <source>
        <strain evidence="1">NVP60</strain>
    </source>
</reference>
<sequence>MAVAADDCTNAPGVLVDGINAIETQLATILGSLPFGAVVQGILVSAFRVLITTLDGPGKLIGTTLTSLAINLSFGTLKGALSLLALIKILKPILTPVIDILSTVQTTILNTISCFAGKGYHLNRLEQPEDDNGAEEQQQHPLLSVGHCAWIAKNYQQVVSDAIAHNPVTTGRLPEESSEDLKRLTQGSLDTLEWMQKYSIASNLDLSDVGDSDSINLAAEFALTGRSFFAGKILDQFRVALLETVTTETDGAEAKAFEQYGNYEHDETVLYALTSLGLAVNLSNALEGCLSAAKQQTE</sequence>
<dbReference type="EMBL" id="JAAAIN010000206">
    <property type="protein sequence ID" value="KAG0318140.1"/>
    <property type="molecule type" value="Genomic_DNA"/>
</dbReference>
<accession>A0A9P6RE16</accession>
<name>A0A9P6RE16_9FUNG</name>
<evidence type="ECO:0000313" key="2">
    <source>
        <dbReference type="Proteomes" id="UP000823405"/>
    </source>
</evidence>
<protein>
    <submittedName>
        <fullName evidence="1">Uncharacterized protein</fullName>
    </submittedName>
</protein>
<gene>
    <name evidence="1" type="ORF">BGZ97_004290</name>
</gene>
<organism evidence="1 2">
    <name type="scientific">Linnemannia gamsii</name>
    <dbReference type="NCBI Taxonomy" id="64522"/>
    <lineage>
        <taxon>Eukaryota</taxon>
        <taxon>Fungi</taxon>
        <taxon>Fungi incertae sedis</taxon>
        <taxon>Mucoromycota</taxon>
        <taxon>Mortierellomycotina</taxon>
        <taxon>Mortierellomycetes</taxon>
        <taxon>Mortierellales</taxon>
        <taxon>Mortierellaceae</taxon>
        <taxon>Linnemannia</taxon>
    </lineage>
</organism>
<dbReference type="AlphaFoldDB" id="A0A9P6RE16"/>
<dbReference type="Proteomes" id="UP000823405">
    <property type="component" value="Unassembled WGS sequence"/>
</dbReference>